<dbReference type="Pfam" id="PF12680">
    <property type="entry name" value="SnoaL_2"/>
    <property type="match status" value="1"/>
</dbReference>
<evidence type="ECO:0000259" key="1">
    <source>
        <dbReference type="Pfam" id="PF12680"/>
    </source>
</evidence>
<dbReference type="InterPro" id="IPR032710">
    <property type="entry name" value="NTF2-like_dom_sf"/>
</dbReference>
<reference evidence="2 3" key="1">
    <citation type="journal article" date="2019" name="Int. J. Syst. Evol. Microbiol.">
        <title>The Global Catalogue of Microorganisms (GCM) 10K type strain sequencing project: providing services to taxonomists for standard genome sequencing and annotation.</title>
        <authorList>
            <consortium name="The Broad Institute Genomics Platform"/>
            <consortium name="The Broad Institute Genome Sequencing Center for Infectious Disease"/>
            <person name="Wu L."/>
            <person name="Ma J."/>
        </authorList>
    </citation>
    <scope>NUCLEOTIDE SEQUENCE [LARGE SCALE GENOMIC DNA]</scope>
    <source>
        <strain evidence="2 3">JCM 13244</strain>
    </source>
</reference>
<dbReference type="InterPro" id="IPR037401">
    <property type="entry name" value="SnoaL-like"/>
</dbReference>
<dbReference type="Proteomes" id="UP001499947">
    <property type="component" value="Unassembled WGS sequence"/>
</dbReference>
<gene>
    <name evidence="2" type="ORF">GCM10009680_52890</name>
</gene>
<proteinExistence type="predicted"/>
<dbReference type="EMBL" id="BAAALR010000061">
    <property type="protein sequence ID" value="GAA1705524.1"/>
    <property type="molecule type" value="Genomic_DNA"/>
</dbReference>
<protein>
    <recommendedName>
        <fullName evidence="1">SnoaL-like domain-containing protein</fullName>
    </recommendedName>
</protein>
<dbReference type="RefSeq" id="WP_211123034.1">
    <property type="nucleotide sequence ID" value="NZ_BAAALR010000061.1"/>
</dbReference>
<evidence type="ECO:0000313" key="2">
    <source>
        <dbReference type="EMBL" id="GAA1705524.1"/>
    </source>
</evidence>
<organism evidence="2 3">
    <name type="scientific">Streptomyces yatensis</name>
    <dbReference type="NCBI Taxonomy" id="155177"/>
    <lineage>
        <taxon>Bacteria</taxon>
        <taxon>Bacillati</taxon>
        <taxon>Actinomycetota</taxon>
        <taxon>Actinomycetes</taxon>
        <taxon>Kitasatosporales</taxon>
        <taxon>Streptomycetaceae</taxon>
        <taxon>Streptomyces</taxon>
        <taxon>Streptomyces violaceusniger group</taxon>
    </lineage>
</organism>
<dbReference type="SUPFAM" id="SSF54427">
    <property type="entry name" value="NTF2-like"/>
    <property type="match status" value="1"/>
</dbReference>
<sequence>MSTSTQQRAAFESFLDGMHSADNDAIARNLAENVVLNSPFLSEPITGHEAVANVLKTVSRLADDLTVEEILSGETHHAAFFRLRIEDTEVNGMDYARLDADNKIAELSVLWRPLPSIVEMQGHIAPIIGVPALELRTKGE</sequence>
<feature type="domain" description="SnoaL-like" evidence="1">
    <location>
        <begin position="12"/>
        <end position="106"/>
    </location>
</feature>
<dbReference type="Gene3D" id="3.10.450.50">
    <property type="match status" value="1"/>
</dbReference>
<accession>A0ABN2IIL5</accession>
<evidence type="ECO:0000313" key="3">
    <source>
        <dbReference type="Proteomes" id="UP001499947"/>
    </source>
</evidence>
<name>A0ABN2IIL5_9ACTN</name>
<comment type="caution">
    <text evidence="2">The sequence shown here is derived from an EMBL/GenBank/DDBJ whole genome shotgun (WGS) entry which is preliminary data.</text>
</comment>
<keyword evidence="3" id="KW-1185">Reference proteome</keyword>